<protein>
    <submittedName>
        <fullName evidence="1">Uncharacterized protein</fullName>
    </submittedName>
</protein>
<keyword evidence="2" id="KW-1185">Reference proteome</keyword>
<gene>
    <name evidence="1" type="ORF">HMF8227_01141</name>
</gene>
<dbReference type="Proteomes" id="UP000245728">
    <property type="component" value="Chromosome"/>
</dbReference>
<reference evidence="1 2" key="1">
    <citation type="submission" date="2018-05" db="EMBL/GenBank/DDBJ databases">
        <title>Salinimonas sp. HMF8227 Genome sequencing and assembly.</title>
        <authorList>
            <person name="Kang H."/>
            <person name="Kang J."/>
            <person name="Cha I."/>
            <person name="Kim H."/>
            <person name="Joh K."/>
        </authorList>
    </citation>
    <scope>NUCLEOTIDE SEQUENCE [LARGE SCALE GENOMIC DNA]</scope>
    <source>
        <strain evidence="1 2">HMF8227</strain>
    </source>
</reference>
<dbReference type="EMBL" id="CP029347">
    <property type="protein sequence ID" value="AWL11622.1"/>
    <property type="molecule type" value="Genomic_DNA"/>
</dbReference>
<name>A0A2S2E273_9ALTE</name>
<proteinExistence type="predicted"/>
<dbReference type="AlphaFoldDB" id="A0A2S2E273"/>
<accession>A0A2S2E273</accession>
<sequence length="114" mass="13529">MSKRSNRWSNGQWRPVVDIDQIKQQRQRFEEYLENKDFSNALVEFRQLDSSLRSLSTEYLASLSEHDRAYLNELALRLRDNTENLEKEAARLVDILAPFNKNSALNKGKHYRKD</sequence>
<evidence type="ECO:0000313" key="1">
    <source>
        <dbReference type="EMBL" id="AWL11622.1"/>
    </source>
</evidence>
<organism evidence="1 2">
    <name type="scientific">Saliniradius amylolyticus</name>
    <dbReference type="NCBI Taxonomy" id="2183582"/>
    <lineage>
        <taxon>Bacteria</taxon>
        <taxon>Pseudomonadati</taxon>
        <taxon>Pseudomonadota</taxon>
        <taxon>Gammaproteobacteria</taxon>
        <taxon>Alteromonadales</taxon>
        <taxon>Alteromonadaceae</taxon>
        <taxon>Saliniradius</taxon>
    </lineage>
</organism>
<evidence type="ECO:0000313" key="2">
    <source>
        <dbReference type="Proteomes" id="UP000245728"/>
    </source>
</evidence>
<dbReference type="KEGG" id="salh:HMF8227_01141"/>